<evidence type="ECO:0000313" key="1">
    <source>
        <dbReference type="EMBL" id="KAK1734725.1"/>
    </source>
</evidence>
<evidence type="ECO:0008006" key="3">
    <source>
        <dbReference type="Google" id="ProtNLM"/>
    </source>
</evidence>
<organism evidence="1 2">
    <name type="scientific">Skeletonema marinoi</name>
    <dbReference type="NCBI Taxonomy" id="267567"/>
    <lineage>
        <taxon>Eukaryota</taxon>
        <taxon>Sar</taxon>
        <taxon>Stramenopiles</taxon>
        <taxon>Ochrophyta</taxon>
        <taxon>Bacillariophyta</taxon>
        <taxon>Coscinodiscophyceae</taxon>
        <taxon>Thalassiosirophycidae</taxon>
        <taxon>Thalassiosirales</taxon>
        <taxon>Skeletonemataceae</taxon>
        <taxon>Skeletonema</taxon>
        <taxon>Skeletonema marinoi-dohrnii complex</taxon>
    </lineage>
</organism>
<sequence>MEFTRVMLRHFPRRLCSSNVVGRTSSITHQRRALSMGFSKNCSINHRGLYQQNIHIRHFSKKDLNGDNSNNKQEEEEGDEIITIINGDRPDYESTSDTSKYTHEVKVEMPDIGDLKGGTIEKWYKQPGDIIYRDDIICDIRTESFTFGMVTDDDFDSMMGKILVEEESGMVDPGTVIFTTFSEDKHHCDDGDKKDE</sequence>
<dbReference type="CDD" id="cd06849">
    <property type="entry name" value="lipoyl_domain"/>
    <property type="match status" value="1"/>
</dbReference>
<proteinExistence type="predicted"/>
<dbReference type="SUPFAM" id="SSF51230">
    <property type="entry name" value="Single hybrid motif"/>
    <property type="match status" value="1"/>
</dbReference>
<dbReference type="Gene3D" id="2.40.50.100">
    <property type="match status" value="1"/>
</dbReference>
<keyword evidence="2" id="KW-1185">Reference proteome</keyword>
<comment type="caution">
    <text evidence="1">The sequence shown here is derived from an EMBL/GenBank/DDBJ whole genome shotgun (WGS) entry which is preliminary data.</text>
</comment>
<accession>A0AAD8XWH1</accession>
<protein>
    <recommendedName>
        <fullName evidence="3">Lipoyl-binding domain-containing protein</fullName>
    </recommendedName>
</protein>
<dbReference type="InterPro" id="IPR011053">
    <property type="entry name" value="Single_hybrid_motif"/>
</dbReference>
<gene>
    <name evidence="1" type="ORF">QTG54_014598</name>
</gene>
<dbReference type="AlphaFoldDB" id="A0AAD8XWH1"/>
<evidence type="ECO:0000313" key="2">
    <source>
        <dbReference type="Proteomes" id="UP001224775"/>
    </source>
</evidence>
<dbReference type="EMBL" id="JATAAI010000037">
    <property type="protein sequence ID" value="KAK1734725.1"/>
    <property type="molecule type" value="Genomic_DNA"/>
</dbReference>
<name>A0AAD8XWH1_9STRA</name>
<dbReference type="Proteomes" id="UP001224775">
    <property type="component" value="Unassembled WGS sequence"/>
</dbReference>
<reference evidence="1" key="1">
    <citation type="submission" date="2023-06" db="EMBL/GenBank/DDBJ databases">
        <title>Survivors Of The Sea: Transcriptome response of Skeletonema marinoi to long-term dormancy.</title>
        <authorList>
            <person name="Pinder M.I.M."/>
            <person name="Kourtchenko O."/>
            <person name="Robertson E.K."/>
            <person name="Larsson T."/>
            <person name="Maumus F."/>
            <person name="Osuna-Cruz C.M."/>
            <person name="Vancaester E."/>
            <person name="Stenow R."/>
            <person name="Vandepoele K."/>
            <person name="Ploug H."/>
            <person name="Bruchert V."/>
            <person name="Godhe A."/>
            <person name="Topel M."/>
        </authorList>
    </citation>
    <scope>NUCLEOTIDE SEQUENCE</scope>
    <source>
        <strain evidence="1">R05AC</strain>
    </source>
</reference>